<dbReference type="Pfam" id="PF11999">
    <property type="entry name" value="Ice_binding"/>
    <property type="match status" value="1"/>
</dbReference>
<reference evidence="4" key="1">
    <citation type="submission" date="2020-10" db="EMBL/GenBank/DDBJ databases">
        <title>Connecting structure to function with the recovery of over 1000 high-quality activated sludge metagenome-assembled genomes encoding full-length rRNA genes using long-read sequencing.</title>
        <authorList>
            <person name="Singleton C.M."/>
            <person name="Petriglieri F."/>
            <person name="Kristensen J.M."/>
            <person name="Kirkegaard R.H."/>
            <person name="Michaelsen T.Y."/>
            <person name="Andersen M.H."/>
            <person name="Karst S.M."/>
            <person name="Dueholm M.S."/>
            <person name="Nielsen P.H."/>
            <person name="Albertsen M."/>
        </authorList>
    </citation>
    <scope>NUCLEOTIDE SEQUENCE</scope>
    <source>
        <strain evidence="4">Skiv_18-Q3-R9-52_MAXAC.067</strain>
    </source>
</reference>
<proteinExistence type="inferred from homology"/>
<feature type="domain" description="SbsA Ig-like" evidence="3">
    <location>
        <begin position="155"/>
        <end position="264"/>
    </location>
</feature>
<evidence type="ECO:0000313" key="4">
    <source>
        <dbReference type="EMBL" id="MBK9797678.1"/>
    </source>
</evidence>
<dbReference type="InterPro" id="IPR014755">
    <property type="entry name" value="Cu-Rt/internalin_Ig-like"/>
</dbReference>
<dbReference type="AlphaFoldDB" id="A0A9D7SIX4"/>
<sequence length="479" mass="47003">MGSLLVLLAAGCGGGDPILGGTGGTGVASLDTIRPRVTLTQPATTNPGPTLVAPSNAAITVTFTEAMAPATLSGTSFTVTSGGPGANPAGNVTYNSGSRTATFTPLAVLAVGTTYTATISALAADLAGNQLAGNQSALPVASNYVWTFTATAPDLTAPTVILANPANLATGVAINGTVNATFSKAMDLATLSTATFTVQPTGPPLGALVLGAVAYDALTRIATFTPSSPLAPSTQYTATIAGAKDLAGNALAAGLIPNPWTFTTGTTLAPAAVALGSAGTYGIMATAAITNTGAATIINGDVSLEPGTSCGLLPVQVNGTIHINDTVSHQARTDLLVAYNFAKNLPPGTTISGGADLGALYPLGIPPGTYTSGSTMLVSTPLALDAGGNANATWIFQIGSSLTTTANVSLINGAQAKNVFWVPTLDGTVGVGTSFCGTIVSGRDVTAKTGSVINGRILAGATLAGTIALDTNTVNVPAP</sequence>
<keyword evidence="2" id="KW-0732">Signal</keyword>
<comment type="similarity">
    <text evidence="1">Belongs to the ice-binding protein family.</text>
</comment>
<evidence type="ECO:0000256" key="2">
    <source>
        <dbReference type="ARBA" id="ARBA00022729"/>
    </source>
</evidence>
<name>A0A9D7SIX4_9BACT</name>
<dbReference type="InterPro" id="IPR021884">
    <property type="entry name" value="Ice-bd_prot"/>
</dbReference>
<accession>A0A9D7SIX4</accession>
<dbReference type="Pfam" id="PF13205">
    <property type="entry name" value="Big_5"/>
    <property type="match status" value="2"/>
</dbReference>
<evidence type="ECO:0000256" key="1">
    <source>
        <dbReference type="ARBA" id="ARBA00005445"/>
    </source>
</evidence>
<feature type="domain" description="SbsA Ig-like" evidence="3">
    <location>
        <begin position="31"/>
        <end position="149"/>
    </location>
</feature>
<dbReference type="Gene3D" id="2.60.40.1220">
    <property type="match status" value="2"/>
</dbReference>
<gene>
    <name evidence="4" type="ORF">IPP58_14550</name>
</gene>
<comment type="caution">
    <text evidence="4">The sequence shown here is derived from an EMBL/GenBank/DDBJ whole genome shotgun (WGS) entry which is preliminary data.</text>
</comment>
<evidence type="ECO:0000313" key="5">
    <source>
        <dbReference type="Proteomes" id="UP000886657"/>
    </source>
</evidence>
<dbReference type="Proteomes" id="UP000886657">
    <property type="component" value="Unassembled WGS sequence"/>
</dbReference>
<dbReference type="EMBL" id="JADKIO010000011">
    <property type="protein sequence ID" value="MBK9797678.1"/>
    <property type="molecule type" value="Genomic_DNA"/>
</dbReference>
<dbReference type="InterPro" id="IPR032812">
    <property type="entry name" value="SbsA_Ig"/>
</dbReference>
<evidence type="ECO:0000259" key="3">
    <source>
        <dbReference type="Pfam" id="PF13205"/>
    </source>
</evidence>
<organism evidence="4 5">
    <name type="scientific">Candidatus Geothrix skivensis</name>
    <dbReference type="NCBI Taxonomy" id="2954439"/>
    <lineage>
        <taxon>Bacteria</taxon>
        <taxon>Pseudomonadati</taxon>
        <taxon>Acidobacteriota</taxon>
        <taxon>Holophagae</taxon>
        <taxon>Holophagales</taxon>
        <taxon>Holophagaceae</taxon>
        <taxon>Geothrix</taxon>
    </lineage>
</organism>
<protein>
    <submittedName>
        <fullName evidence="4">DUF3494 domain-containing protein</fullName>
    </submittedName>
</protein>